<dbReference type="InterPro" id="IPR016181">
    <property type="entry name" value="Acyl_CoA_acyltransferase"/>
</dbReference>
<dbReference type="GO" id="GO:0035447">
    <property type="term" value="F:mycothiol synthase activity"/>
    <property type="evidence" value="ECO:0007669"/>
    <property type="project" value="TreeGrafter"/>
</dbReference>
<evidence type="ECO:0000313" key="4">
    <source>
        <dbReference type="EMBL" id="SVA95689.1"/>
    </source>
</evidence>
<feature type="domain" description="N-acetyltransferase" evidence="3">
    <location>
        <begin position="95"/>
        <end position="246"/>
    </location>
</feature>
<evidence type="ECO:0000256" key="2">
    <source>
        <dbReference type="ARBA" id="ARBA00022737"/>
    </source>
</evidence>
<evidence type="ECO:0000259" key="3">
    <source>
        <dbReference type="PROSITE" id="PS51186"/>
    </source>
</evidence>
<sequence>MEPLVVSDGTDTATLTPGEESWTIKLEVPSDQPERVQRLLEAAAQAAVLDGGGRLDYWVESIDDNADRIPLAAGYSPARDLWCLHRPLPALDTDLLTRAYTGNDEDGFLEVNNRAFHWHPEQGVWKAEDLAARRSEPWYDPEGFRIWERDGRVGGFCWTKIHHDTVPKLGEIYVIAVDPDFHGEGIGRQLVLAGLAWLTEQHLRHAILYVESDNDHANRVYRGLGFELKHVNRCYQRTVRRSALLRDPH</sequence>
<protein>
    <recommendedName>
        <fullName evidence="3">N-acetyltransferase domain-containing protein</fullName>
    </recommendedName>
</protein>
<dbReference type="InterPro" id="IPR017813">
    <property type="entry name" value="Mycothiol_AcTrfase"/>
</dbReference>
<proteinExistence type="predicted"/>
<evidence type="ECO:0000256" key="1">
    <source>
        <dbReference type="ARBA" id="ARBA00022679"/>
    </source>
</evidence>
<dbReference type="InterPro" id="IPR000182">
    <property type="entry name" value="GNAT_dom"/>
</dbReference>
<dbReference type="CDD" id="cd04301">
    <property type="entry name" value="NAT_SF"/>
    <property type="match status" value="1"/>
</dbReference>
<dbReference type="SUPFAM" id="SSF55729">
    <property type="entry name" value="Acyl-CoA N-acyltransferases (Nat)"/>
    <property type="match status" value="1"/>
</dbReference>
<dbReference type="PANTHER" id="PTHR43617:SF31">
    <property type="entry name" value="MYCOTHIOL ACETYLTRANSFERASE"/>
    <property type="match status" value="1"/>
</dbReference>
<reference evidence="4" key="1">
    <citation type="submission" date="2018-05" db="EMBL/GenBank/DDBJ databases">
        <authorList>
            <person name="Lanie J.A."/>
            <person name="Ng W.-L."/>
            <person name="Kazmierczak K.M."/>
            <person name="Andrzejewski T.M."/>
            <person name="Davidsen T.M."/>
            <person name="Wayne K.J."/>
            <person name="Tettelin H."/>
            <person name="Glass J.I."/>
            <person name="Rusch D."/>
            <person name="Podicherti R."/>
            <person name="Tsui H.-C.T."/>
            <person name="Winkler M.E."/>
        </authorList>
    </citation>
    <scope>NUCLEOTIDE SEQUENCE</scope>
</reference>
<dbReference type="EMBL" id="UINC01023636">
    <property type="protein sequence ID" value="SVA95689.1"/>
    <property type="molecule type" value="Genomic_DNA"/>
</dbReference>
<dbReference type="PANTHER" id="PTHR43617">
    <property type="entry name" value="L-AMINO ACID N-ACETYLTRANSFERASE"/>
    <property type="match status" value="1"/>
</dbReference>
<dbReference type="AlphaFoldDB" id="A0A382A2S0"/>
<dbReference type="GO" id="GO:0010125">
    <property type="term" value="P:mycothiol biosynthetic process"/>
    <property type="evidence" value="ECO:0007669"/>
    <property type="project" value="TreeGrafter"/>
</dbReference>
<name>A0A382A2S0_9ZZZZ</name>
<dbReference type="NCBIfam" id="TIGR03448">
    <property type="entry name" value="mycothiol_MshD"/>
    <property type="match status" value="1"/>
</dbReference>
<keyword evidence="1" id="KW-0808">Transferase</keyword>
<dbReference type="Pfam" id="PF00583">
    <property type="entry name" value="Acetyltransf_1"/>
    <property type="match status" value="1"/>
</dbReference>
<gene>
    <name evidence="4" type="ORF">METZ01_LOCUS148543</name>
</gene>
<dbReference type="InterPro" id="IPR050276">
    <property type="entry name" value="MshD_Acetyltransferase"/>
</dbReference>
<accession>A0A382A2S0</accession>
<dbReference type="PROSITE" id="PS51186">
    <property type="entry name" value="GNAT"/>
    <property type="match status" value="1"/>
</dbReference>
<organism evidence="4">
    <name type="scientific">marine metagenome</name>
    <dbReference type="NCBI Taxonomy" id="408172"/>
    <lineage>
        <taxon>unclassified sequences</taxon>
        <taxon>metagenomes</taxon>
        <taxon>ecological metagenomes</taxon>
    </lineage>
</organism>
<dbReference type="Gene3D" id="3.40.630.30">
    <property type="match status" value="1"/>
</dbReference>
<dbReference type="GO" id="GO:0008999">
    <property type="term" value="F:protein-N-terminal-alanine acetyltransferase activity"/>
    <property type="evidence" value="ECO:0007669"/>
    <property type="project" value="TreeGrafter"/>
</dbReference>
<keyword evidence="2" id="KW-0677">Repeat</keyword>